<evidence type="ECO:0000259" key="4">
    <source>
        <dbReference type="PROSITE" id="PS51736"/>
    </source>
</evidence>
<evidence type="ECO:0000313" key="5">
    <source>
        <dbReference type="EMBL" id="GGD79021.1"/>
    </source>
</evidence>
<dbReference type="Pfam" id="PF00239">
    <property type="entry name" value="Resolvase"/>
    <property type="match status" value="1"/>
</dbReference>
<sequence>MNKNSNLSAFNSLIKSKEKSVKKSNKVVIYTRISSVGQADNFSLSNQDKTIRDFCKEKGFVIIREFGNIHESAKNDESRKEFNNMLKFVKKQNGDIFGIVVFAIDRFSRSGGKAIEILEDLVTKKMIHLIEAKSGIDSTSDRGYLTILEALLQSKKENVTKQERVIPGMRTFVSQGKWLGKVPRGYTLFGPRATEEHRYAKVQRIEVNSDGRLLQEAFKWKLSGNYSDTMILKELRIKGLIIPKQTISSIWRNPFYCGVSTNSLLENEEAIKGNWEAIISISDFFKLEKILKKNKSGYKHNKVDECKPLNAFLKCHQCENKLTSYENKKKKLFYYKCNYCKGVSLNAITKPKSNNIGANELFIELLDKYKINQSFSFLIEKQMKKIYTAINTMEANKEKDIKNKIKNLESELNSVHIRFGKSQLTKKVYDLTVQSIEEELSELNKNLKNTNPKLSNQEDLIKKSLESLQNIGNIWVSSTFEVKKALQNTLFPSGVFFDKKNHTYLTKDVNSFLLVSNYLSSNYECKKNETFNQIDEKSHLVAGTGLEPVTFGL</sequence>
<dbReference type="GO" id="GO:0003677">
    <property type="term" value="F:DNA binding"/>
    <property type="evidence" value="ECO:0007669"/>
    <property type="project" value="UniProtKB-KW"/>
</dbReference>
<evidence type="ECO:0000256" key="2">
    <source>
        <dbReference type="ARBA" id="ARBA00023172"/>
    </source>
</evidence>
<dbReference type="Pfam" id="PF07508">
    <property type="entry name" value="Recombinase"/>
    <property type="match status" value="1"/>
</dbReference>
<evidence type="ECO:0000313" key="6">
    <source>
        <dbReference type="Proteomes" id="UP000609064"/>
    </source>
</evidence>
<dbReference type="PANTHER" id="PTHR30461:SF2">
    <property type="entry name" value="SERINE RECOMBINASE PINE-RELATED"/>
    <property type="match status" value="1"/>
</dbReference>
<dbReference type="GO" id="GO:0000150">
    <property type="term" value="F:DNA strand exchange activity"/>
    <property type="evidence" value="ECO:0007669"/>
    <property type="project" value="InterPro"/>
</dbReference>
<keyword evidence="2" id="KW-0233">DNA recombination</keyword>
<dbReference type="Gene3D" id="3.40.50.1390">
    <property type="entry name" value="Resolvase, N-terminal catalytic domain"/>
    <property type="match status" value="1"/>
</dbReference>
<feature type="domain" description="Resolvase/invertase-type recombinase catalytic" evidence="4">
    <location>
        <begin position="26"/>
        <end position="176"/>
    </location>
</feature>
<reference evidence="5" key="2">
    <citation type="submission" date="2020-09" db="EMBL/GenBank/DDBJ databases">
        <authorList>
            <person name="Sun Q."/>
            <person name="Zhou Y."/>
        </authorList>
    </citation>
    <scope>NUCLEOTIDE SEQUENCE</scope>
    <source>
        <strain evidence="5">CGMCC 1.15958</strain>
    </source>
</reference>
<dbReference type="InterPro" id="IPR038109">
    <property type="entry name" value="DNA_bind_recomb_sf"/>
</dbReference>
<dbReference type="InterPro" id="IPR036162">
    <property type="entry name" value="Resolvase-like_N_sf"/>
</dbReference>
<dbReference type="EMBL" id="BMKK01000014">
    <property type="protein sequence ID" value="GGD79021.1"/>
    <property type="molecule type" value="Genomic_DNA"/>
</dbReference>
<dbReference type="Gene3D" id="3.90.1750.20">
    <property type="entry name" value="Putative Large Serine Recombinase, Chain B, Domain 2"/>
    <property type="match status" value="1"/>
</dbReference>
<dbReference type="SMART" id="SM00857">
    <property type="entry name" value="Resolvase"/>
    <property type="match status" value="1"/>
</dbReference>
<feature type="coiled-coil region" evidence="3">
    <location>
        <begin position="391"/>
        <end position="457"/>
    </location>
</feature>
<gene>
    <name evidence="5" type="ORF">GCM10011514_48830</name>
</gene>
<name>A0A916Z6T7_9BACT</name>
<dbReference type="CDD" id="cd00338">
    <property type="entry name" value="Ser_Recombinase"/>
    <property type="match status" value="1"/>
</dbReference>
<dbReference type="InterPro" id="IPR050639">
    <property type="entry name" value="SSR_resolvase"/>
</dbReference>
<protein>
    <submittedName>
        <fullName evidence="5">Serine type site-specific recombinase</fullName>
    </submittedName>
</protein>
<keyword evidence="3" id="KW-0175">Coiled coil</keyword>
<reference evidence="5" key="1">
    <citation type="journal article" date="2014" name="Int. J. Syst. Evol. Microbiol.">
        <title>Complete genome sequence of Corynebacterium casei LMG S-19264T (=DSM 44701T), isolated from a smear-ripened cheese.</title>
        <authorList>
            <consortium name="US DOE Joint Genome Institute (JGI-PGF)"/>
            <person name="Walter F."/>
            <person name="Albersmeier A."/>
            <person name="Kalinowski J."/>
            <person name="Ruckert C."/>
        </authorList>
    </citation>
    <scope>NUCLEOTIDE SEQUENCE</scope>
    <source>
        <strain evidence="5">CGMCC 1.15958</strain>
    </source>
</reference>
<evidence type="ECO:0000256" key="3">
    <source>
        <dbReference type="SAM" id="Coils"/>
    </source>
</evidence>
<dbReference type="PROSITE" id="PS51736">
    <property type="entry name" value="RECOMBINASES_3"/>
    <property type="match status" value="1"/>
</dbReference>
<keyword evidence="1" id="KW-0238">DNA-binding</keyword>
<dbReference type="Proteomes" id="UP000609064">
    <property type="component" value="Unassembled WGS sequence"/>
</dbReference>
<dbReference type="PANTHER" id="PTHR30461">
    <property type="entry name" value="DNA-INVERTASE FROM LAMBDOID PROPHAGE"/>
    <property type="match status" value="1"/>
</dbReference>
<keyword evidence="6" id="KW-1185">Reference proteome</keyword>
<accession>A0A916Z6T7</accession>
<dbReference type="InterPro" id="IPR011109">
    <property type="entry name" value="DNA_bind_recombinase_dom"/>
</dbReference>
<dbReference type="InterPro" id="IPR006119">
    <property type="entry name" value="Resolv_N"/>
</dbReference>
<organism evidence="5 6">
    <name type="scientific">Emticicia aquatilis</name>
    <dbReference type="NCBI Taxonomy" id="1537369"/>
    <lineage>
        <taxon>Bacteria</taxon>
        <taxon>Pseudomonadati</taxon>
        <taxon>Bacteroidota</taxon>
        <taxon>Cytophagia</taxon>
        <taxon>Cytophagales</taxon>
        <taxon>Leadbetterellaceae</taxon>
        <taxon>Emticicia</taxon>
    </lineage>
</organism>
<dbReference type="AlphaFoldDB" id="A0A916Z6T7"/>
<proteinExistence type="predicted"/>
<dbReference type="SUPFAM" id="SSF53041">
    <property type="entry name" value="Resolvase-like"/>
    <property type="match status" value="1"/>
</dbReference>
<comment type="caution">
    <text evidence="5">The sequence shown here is derived from an EMBL/GenBank/DDBJ whole genome shotgun (WGS) entry which is preliminary data.</text>
</comment>
<evidence type="ECO:0000256" key="1">
    <source>
        <dbReference type="ARBA" id="ARBA00023125"/>
    </source>
</evidence>